<comment type="caution">
    <text evidence="12">The sequence shown here is derived from an EMBL/GenBank/DDBJ whole genome shotgun (WGS) entry which is preliminary data.</text>
</comment>
<evidence type="ECO:0000259" key="11">
    <source>
        <dbReference type="Pfam" id="PF17946"/>
    </source>
</evidence>
<dbReference type="InterPro" id="IPR041500">
    <property type="entry name" value="RecC_C"/>
</dbReference>
<proteinExistence type="inferred from homology"/>
<dbReference type="Gene3D" id="1.10.10.990">
    <property type="match status" value="1"/>
</dbReference>
<comment type="miscellaneous">
    <text evidence="10">In the RecBCD complex, RecB has a slow 3'-5' helicase, an exonuclease activity and loads RecA onto ssDNA, RecD has a fast 5'-3' helicase activity, while RecC stimulates the ATPase and processivity of the RecB helicase and contributes to recognition of the Chi site.</text>
</comment>
<gene>
    <name evidence="10 12" type="primary">recC</name>
    <name evidence="12" type="ORF">LH440_07550</name>
</gene>
<evidence type="ECO:0000256" key="9">
    <source>
        <dbReference type="ARBA" id="ARBA00023204"/>
    </source>
</evidence>
<keyword evidence="2 10" id="KW-0547">Nucleotide-binding</keyword>
<dbReference type="NCBIfam" id="TIGR01450">
    <property type="entry name" value="recC"/>
    <property type="match status" value="1"/>
</dbReference>
<dbReference type="RefSeq" id="WP_239893899.1">
    <property type="nucleotide sequence ID" value="NZ_JAJAXM010000010.1"/>
</dbReference>
<evidence type="ECO:0000256" key="3">
    <source>
        <dbReference type="ARBA" id="ARBA00022763"/>
    </source>
</evidence>
<keyword evidence="7 10" id="KW-0067">ATP-binding</keyword>
<organism evidence="12 13">
    <name type="scientific">Laribacter hongkongensis</name>
    <dbReference type="NCBI Taxonomy" id="168471"/>
    <lineage>
        <taxon>Bacteria</taxon>
        <taxon>Pseudomonadati</taxon>
        <taxon>Pseudomonadota</taxon>
        <taxon>Betaproteobacteria</taxon>
        <taxon>Neisseriales</taxon>
        <taxon>Aquaspirillaceae</taxon>
        <taxon>Laribacter</taxon>
    </lineage>
</organism>
<comment type="subunit">
    <text evidence="10">Heterotrimer of RecB, RecC and RecD. All subunits contribute to DNA-binding.</text>
</comment>
<dbReference type="SUPFAM" id="SSF52540">
    <property type="entry name" value="P-loop containing nucleoside triphosphate hydrolases"/>
    <property type="match status" value="2"/>
</dbReference>
<keyword evidence="1 10" id="KW-0540">Nuclease</keyword>
<dbReference type="InterPro" id="IPR011335">
    <property type="entry name" value="Restrct_endonuc-II-like"/>
</dbReference>
<dbReference type="Pfam" id="PF17946">
    <property type="entry name" value="RecC_C"/>
    <property type="match status" value="1"/>
</dbReference>
<keyword evidence="5 10" id="KW-0347">Helicase</keyword>
<dbReference type="GO" id="GO:0003677">
    <property type="term" value="F:DNA binding"/>
    <property type="evidence" value="ECO:0007669"/>
    <property type="project" value="UniProtKB-UniRule"/>
</dbReference>
<dbReference type="HAMAP" id="MF_01486">
    <property type="entry name" value="RecC"/>
    <property type="match status" value="1"/>
</dbReference>
<evidence type="ECO:0000256" key="5">
    <source>
        <dbReference type="ARBA" id="ARBA00022806"/>
    </source>
</evidence>
<dbReference type="Proteomes" id="UP001200247">
    <property type="component" value="Unassembled WGS sequence"/>
</dbReference>
<comment type="similarity">
    <text evidence="10">Belongs to the RecC family.</text>
</comment>
<dbReference type="EMBL" id="JAJAXM010000010">
    <property type="protein sequence ID" value="MCG9025758.1"/>
    <property type="molecule type" value="Genomic_DNA"/>
</dbReference>
<evidence type="ECO:0000313" key="13">
    <source>
        <dbReference type="Proteomes" id="UP001200247"/>
    </source>
</evidence>
<evidence type="ECO:0000256" key="7">
    <source>
        <dbReference type="ARBA" id="ARBA00022840"/>
    </source>
</evidence>
<accession>A0ABD4SRL4</accession>
<dbReference type="AlphaFoldDB" id="A0ABD4SRL4"/>
<evidence type="ECO:0000256" key="1">
    <source>
        <dbReference type="ARBA" id="ARBA00022722"/>
    </source>
</evidence>
<dbReference type="GO" id="GO:0000724">
    <property type="term" value="P:double-strand break repair via homologous recombination"/>
    <property type="evidence" value="ECO:0007669"/>
    <property type="project" value="UniProtKB-UniRule"/>
</dbReference>
<evidence type="ECO:0000256" key="4">
    <source>
        <dbReference type="ARBA" id="ARBA00022801"/>
    </source>
</evidence>
<dbReference type="InterPro" id="IPR027417">
    <property type="entry name" value="P-loop_NTPase"/>
</dbReference>
<dbReference type="GO" id="GO:0003678">
    <property type="term" value="F:DNA helicase activity"/>
    <property type="evidence" value="ECO:0007669"/>
    <property type="project" value="UniProtKB-UniRule"/>
</dbReference>
<evidence type="ECO:0000256" key="10">
    <source>
        <dbReference type="HAMAP-Rule" id="MF_01486"/>
    </source>
</evidence>
<comment type="function">
    <text evidence="10">A helicase/nuclease that prepares dsDNA breaks (DSB) for recombinational DNA repair. Binds to DSBs and unwinds DNA via a highly rapid and processive ATP-dependent bidirectional helicase activity. Unwinds dsDNA until it encounters a Chi (crossover hotspot instigator) sequence from the 3' direction. Cuts ssDNA a few nucleotides 3' to the Chi site. The properties and activities of the enzyme are changed at Chi. The Chi-altered holoenzyme produces a long 3'-ssDNA overhang and facilitates RecA-binding to the ssDNA for homologous DNA recombination and repair. Holoenzyme degrades any linearized DNA that is unable to undergo homologous recombination. In the holoenzyme this subunit recognizes the wild-type Chi sequence, and when added to isolated RecB increases its ATP-dependent helicase processivity.</text>
</comment>
<keyword evidence="3 10" id="KW-0227">DNA damage</keyword>
<dbReference type="InterPro" id="IPR006697">
    <property type="entry name" value="RecC"/>
</dbReference>
<evidence type="ECO:0000256" key="8">
    <source>
        <dbReference type="ARBA" id="ARBA00023125"/>
    </source>
</evidence>
<evidence type="ECO:0000256" key="2">
    <source>
        <dbReference type="ARBA" id="ARBA00022741"/>
    </source>
</evidence>
<keyword evidence="4 10" id="KW-0378">Hydrolase</keyword>
<reference evidence="12 13" key="1">
    <citation type="submission" date="2021-10" db="EMBL/GenBank/DDBJ databases">
        <title>Whole-genome sequencing analysis of Laribacter hongkongensis: virulence gene profiles, carbohydrate-active enzyme prediction, and antimicrobial resistance characterization.</title>
        <authorList>
            <person name="Yuan P."/>
            <person name="Zhan Y."/>
            <person name="Chen D."/>
        </authorList>
    </citation>
    <scope>NUCLEOTIDE SEQUENCE [LARGE SCALE GENOMIC DNA]</scope>
    <source>
        <strain evidence="12 13">W67</strain>
    </source>
</reference>
<dbReference type="Gene3D" id="3.40.50.300">
    <property type="entry name" value="P-loop containing nucleotide triphosphate hydrolases"/>
    <property type="match status" value="2"/>
</dbReference>
<dbReference type="SUPFAM" id="SSF52980">
    <property type="entry name" value="Restriction endonuclease-like"/>
    <property type="match status" value="1"/>
</dbReference>
<evidence type="ECO:0000313" key="12">
    <source>
        <dbReference type="EMBL" id="MCG9025758.1"/>
    </source>
</evidence>
<sequence length="1159" mass="128474">MTALTGFTILHANRAEMLRDVILAWLARDPLSSPLDDEVFLVQSQGMAQWLKHALAESPAGIAAALDFQLPQGFLWRCYRAVLGEDSVPAQSPFDKAPLSWRLYRELPAWLHEPVFAPLARFVEADADPRRLYQLAHQLADLYDQYQSYRADWLAGWENGHDDITRHGRPAPLPEGERWQAELWRRLAGQLASARHTHRAAVHQRFVAALREGSPPPGSLPERVVVFGLSALPQQTLEALDAISRHSHVLMAVNNPCRYYWGDIVEGREWLRRQAEQRHRRRSGMPAALDDSTLHLHAHPLLASWGRQGRDFIALLADYDRWQSAAATHAQDIDLFDEAVPAETLPLLQQVQQAVLELEPLPAEPHRLPLPDHSIAFHVAHSPLREVEILHDQLLAMFDDPELALKPRDVMVMVPDISSYAPFIRAVFGKLPPDHPRFIPFALSDQSAVSTEPLLRALQQLLDLPALRLTVSEVLELLDVAAVRRRFRLRETDLPLLTRWIEGSGIRWGLSAAQRAELGMPDDFDQNSWHFGLDRMLLGYACGAGASWQGMAPYDEVGGMDAALAGQLADLLSTLAHWRQCLQEPATPAGWQARIAALVEACLDIKDEHDLLLYAGIADTLDNWVATLDGNGLAGTRLPLEVVRDVLLGQLADTSVSMRFLGGAVNFGTLMPMRAIPFKVICLLGLNDGDYPRSQNRADFDLMAQDYRPGDRSRRDDDRYLLLEALLSARQRLYLSWVGKSPRDNRPRPPSVLVEQLRDYLAAGWQATPSGTEPATTGLLAALTTEHPLQPFSPRYFSRAPDVRPQPDPPPLFTYDSDWRAIHDATDPPAEPAAALPLPLPDWDGRTDVVTLARFLRQPAATFLHGRLKVRFGELDELAEDEPFALDPLATHQLKSRLLEAVRDVPEAETGRHWHAAAIRLTEEGGLPFGAAGAQLLQACHAPVMALRQNWHRLDDLTDLPPLTLPPLLLPLAGDQTATLLAHCDGLQAVAADSPPLRRRVMRTGRLADSAGRGADTRWIPRLHTLVGFWPAHLALQAAGLAIPTLIVGETVTLQLAPLPADEARHCLQMLAGYWRQAHGEPLPLPCKTAGVWLQQQDASAARQAYEGGYHSTGERAESPALARLFPAFEDLDLARLDALATDLYAPLLASVTVPESAA</sequence>
<dbReference type="PIRSF" id="PIRSF000980">
    <property type="entry name" value="RecC"/>
    <property type="match status" value="1"/>
</dbReference>
<protein>
    <recommendedName>
        <fullName evidence="10">RecBCD enzyme subunit RecC</fullName>
    </recommendedName>
    <alternativeName>
        <fullName evidence="10">Exonuclease V subunit RecC</fullName>
        <shortName evidence="10">ExoV subunit RecC</shortName>
    </alternativeName>
    <alternativeName>
        <fullName evidence="10">Helicase/nuclease RecBCD subunit RecC</fullName>
    </alternativeName>
</protein>
<keyword evidence="8 10" id="KW-0238">DNA-binding</keyword>
<dbReference type="Gene3D" id="3.40.50.10930">
    <property type="match status" value="1"/>
</dbReference>
<dbReference type="PANTHER" id="PTHR30591">
    <property type="entry name" value="RECBCD ENZYME SUBUNIT RECC"/>
    <property type="match status" value="1"/>
</dbReference>
<keyword evidence="6 10" id="KW-0269">Exonuclease</keyword>
<dbReference type="InterPro" id="IPR013986">
    <property type="entry name" value="DExx_box_DNA_helicase_dom_sf"/>
</dbReference>
<name>A0ABD4SRL4_9NEIS</name>
<dbReference type="PANTHER" id="PTHR30591:SF1">
    <property type="entry name" value="RECBCD ENZYME SUBUNIT RECC"/>
    <property type="match status" value="1"/>
</dbReference>
<keyword evidence="9 10" id="KW-0234">DNA repair</keyword>
<dbReference type="Pfam" id="PF04257">
    <property type="entry name" value="Exonuc_V_gamma"/>
    <property type="match status" value="1"/>
</dbReference>
<feature type="domain" description="RecC C-terminal" evidence="11">
    <location>
        <begin position="850"/>
        <end position="1097"/>
    </location>
</feature>
<dbReference type="Gene3D" id="1.10.10.160">
    <property type="match status" value="1"/>
</dbReference>
<dbReference type="GO" id="GO:0005524">
    <property type="term" value="F:ATP binding"/>
    <property type="evidence" value="ECO:0007669"/>
    <property type="project" value="UniProtKB-UniRule"/>
</dbReference>
<evidence type="ECO:0000256" key="6">
    <source>
        <dbReference type="ARBA" id="ARBA00022839"/>
    </source>
</evidence>
<dbReference type="GO" id="GO:0004527">
    <property type="term" value="F:exonuclease activity"/>
    <property type="evidence" value="ECO:0007669"/>
    <property type="project" value="UniProtKB-KW"/>
</dbReference>